<sequence>MENLAYKDEVTNETFFDCPRCRTPHSFDIPDSAHIWCCDVCDITLHYPEQTFLEILTQVQKKYVYKHAYGGIE</sequence>
<dbReference type="AlphaFoldDB" id="A0A0F8YMY9"/>
<proteinExistence type="predicted"/>
<organism evidence="1">
    <name type="scientific">marine sediment metagenome</name>
    <dbReference type="NCBI Taxonomy" id="412755"/>
    <lineage>
        <taxon>unclassified sequences</taxon>
        <taxon>metagenomes</taxon>
        <taxon>ecological metagenomes</taxon>
    </lineage>
</organism>
<name>A0A0F8YMY9_9ZZZZ</name>
<protein>
    <submittedName>
        <fullName evidence="1">Uncharacterized protein</fullName>
    </submittedName>
</protein>
<dbReference type="EMBL" id="LAZR01052508">
    <property type="protein sequence ID" value="KKK82788.1"/>
    <property type="molecule type" value="Genomic_DNA"/>
</dbReference>
<gene>
    <name evidence="1" type="ORF">LCGC14_2799880</name>
</gene>
<accession>A0A0F8YMY9</accession>
<reference evidence="1" key="1">
    <citation type="journal article" date="2015" name="Nature">
        <title>Complex archaea that bridge the gap between prokaryotes and eukaryotes.</title>
        <authorList>
            <person name="Spang A."/>
            <person name="Saw J.H."/>
            <person name="Jorgensen S.L."/>
            <person name="Zaremba-Niedzwiedzka K."/>
            <person name="Martijn J."/>
            <person name="Lind A.E."/>
            <person name="van Eijk R."/>
            <person name="Schleper C."/>
            <person name="Guy L."/>
            <person name="Ettema T.J."/>
        </authorList>
    </citation>
    <scope>NUCLEOTIDE SEQUENCE</scope>
</reference>
<evidence type="ECO:0000313" key="1">
    <source>
        <dbReference type="EMBL" id="KKK82788.1"/>
    </source>
</evidence>
<comment type="caution">
    <text evidence="1">The sequence shown here is derived from an EMBL/GenBank/DDBJ whole genome shotgun (WGS) entry which is preliminary data.</text>
</comment>